<protein>
    <recommendedName>
        <fullName evidence="7">Rhodopsin domain-containing protein</fullName>
    </recommendedName>
</protein>
<evidence type="ECO:0000256" key="4">
    <source>
        <dbReference type="ARBA" id="ARBA00023136"/>
    </source>
</evidence>
<dbReference type="Proteomes" id="UP000754883">
    <property type="component" value="Unassembled WGS sequence"/>
</dbReference>
<dbReference type="GO" id="GO:0016020">
    <property type="term" value="C:membrane"/>
    <property type="evidence" value="ECO:0007669"/>
    <property type="project" value="UniProtKB-SubCell"/>
</dbReference>
<proteinExistence type="inferred from homology"/>
<feature type="transmembrane region" description="Helical" evidence="6">
    <location>
        <begin position="231"/>
        <end position="248"/>
    </location>
</feature>
<feature type="transmembrane region" description="Helical" evidence="6">
    <location>
        <begin position="41"/>
        <end position="64"/>
    </location>
</feature>
<dbReference type="Pfam" id="PF20684">
    <property type="entry name" value="Fung_rhodopsin"/>
    <property type="match status" value="1"/>
</dbReference>
<evidence type="ECO:0000313" key="8">
    <source>
        <dbReference type="EMBL" id="CAG9987340.1"/>
    </source>
</evidence>
<evidence type="ECO:0000256" key="1">
    <source>
        <dbReference type="ARBA" id="ARBA00004141"/>
    </source>
</evidence>
<comment type="caution">
    <text evidence="8">The sequence shown here is derived from an EMBL/GenBank/DDBJ whole genome shotgun (WGS) entry which is preliminary data.</text>
</comment>
<dbReference type="InterPro" id="IPR052337">
    <property type="entry name" value="SAT4-like"/>
</dbReference>
<feature type="domain" description="Rhodopsin" evidence="7">
    <location>
        <begin position="25"/>
        <end position="247"/>
    </location>
</feature>
<dbReference type="PANTHER" id="PTHR33048">
    <property type="entry name" value="PTH11-LIKE INTEGRAL MEMBRANE PROTEIN (AFU_ORTHOLOGUE AFUA_5G11245)"/>
    <property type="match status" value="1"/>
</dbReference>
<comment type="subcellular location">
    <subcellularLocation>
        <location evidence="1">Membrane</location>
        <topology evidence="1">Multi-pass membrane protein</topology>
    </subcellularLocation>
</comment>
<dbReference type="PANTHER" id="PTHR33048:SF161">
    <property type="entry name" value="INTEGRAL MEMBRANE PROTEIN"/>
    <property type="match status" value="1"/>
</dbReference>
<keyword evidence="9" id="KW-1185">Reference proteome</keyword>
<evidence type="ECO:0000256" key="2">
    <source>
        <dbReference type="ARBA" id="ARBA00022692"/>
    </source>
</evidence>
<feature type="transmembrane region" description="Helical" evidence="6">
    <location>
        <begin position="114"/>
        <end position="132"/>
    </location>
</feature>
<dbReference type="OrthoDB" id="3529975at2759"/>
<keyword evidence="4 6" id="KW-0472">Membrane</keyword>
<evidence type="ECO:0000313" key="9">
    <source>
        <dbReference type="Proteomes" id="UP000754883"/>
    </source>
</evidence>
<evidence type="ECO:0000256" key="6">
    <source>
        <dbReference type="SAM" id="Phobius"/>
    </source>
</evidence>
<name>A0A9N9UF38_9HYPO</name>
<organism evidence="8 9">
    <name type="scientific">Clonostachys byssicola</name>
    <dbReference type="NCBI Taxonomy" id="160290"/>
    <lineage>
        <taxon>Eukaryota</taxon>
        <taxon>Fungi</taxon>
        <taxon>Dikarya</taxon>
        <taxon>Ascomycota</taxon>
        <taxon>Pezizomycotina</taxon>
        <taxon>Sordariomycetes</taxon>
        <taxon>Hypocreomycetidae</taxon>
        <taxon>Hypocreales</taxon>
        <taxon>Bionectriaceae</taxon>
        <taxon>Clonostachys</taxon>
    </lineage>
</organism>
<feature type="transmembrane region" description="Helical" evidence="6">
    <location>
        <begin position="160"/>
        <end position="180"/>
    </location>
</feature>
<feature type="transmembrane region" description="Helical" evidence="6">
    <location>
        <begin position="84"/>
        <end position="107"/>
    </location>
</feature>
<feature type="transmembrane region" description="Helical" evidence="6">
    <location>
        <begin position="192"/>
        <end position="211"/>
    </location>
</feature>
<accession>A0A9N9UF38</accession>
<keyword evidence="2 6" id="KW-0812">Transmembrane</keyword>
<feature type="transmembrane region" description="Helical" evidence="6">
    <location>
        <begin position="6"/>
        <end position="29"/>
    </location>
</feature>
<dbReference type="EMBL" id="CABFNO020001430">
    <property type="protein sequence ID" value="CAG9987340.1"/>
    <property type="molecule type" value="Genomic_DNA"/>
</dbReference>
<reference evidence="8" key="1">
    <citation type="submission" date="2021-10" db="EMBL/GenBank/DDBJ databases">
        <authorList>
            <person name="Piombo E."/>
        </authorList>
    </citation>
    <scope>NUCLEOTIDE SEQUENCE</scope>
</reference>
<dbReference type="InterPro" id="IPR049326">
    <property type="entry name" value="Rhodopsin_dom_fungi"/>
</dbReference>
<dbReference type="AlphaFoldDB" id="A0A9N9UF38"/>
<gene>
    <name evidence="8" type="ORF">CBYS24578_00018049</name>
</gene>
<comment type="similarity">
    <text evidence="5">Belongs to the SAT4 family.</text>
</comment>
<keyword evidence="3 6" id="KW-1133">Transmembrane helix</keyword>
<evidence type="ECO:0000259" key="7">
    <source>
        <dbReference type="Pfam" id="PF20684"/>
    </source>
</evidence>
<evidence type="ECO:0000256" key="3">
    <source>
        <dbReference type="ARBA" id="ARBA00022989"/>
    </source>
</evidence>
<sequence length="339" mass="37357">MTPMVRTHLIVNCVLVFFTLSAVFLRLYSRFKTLAFLWVDDYLIILAMPLGITMLAIQGLYAPLGVGHPVEKALPNLPTILRLTISYALIYTFCISLIKMSVLFFYIRVFVNPCLRLATKISIANVLVLFFLCRPFKKNYILDAPGECGDQPTAFISTGVYNIITDIAILLLPIPTIWALKTKRNVKIGLTGVFAGGLVVAVVRIIALKHLDLVRLTETMVWVDFLSTAEVNLGILCVCLPMLGPVFLKRKDGIKPGFCPKDLRCTAGTGSKSKRSSGRKRTPDSIALESIFALDTERSLGTKLCMTKYHHSSSTGSSAPLNPKSKLGATNILDNPFIV</sequence>
<evidence type="ECO:0000256" key="5">
    <source>
        <dbReference type="ARBA" id="ARBA00038359"/>
    </source>
</evidence>